<proteinExistence type="predicted"/>
<protein>
    <submittedName>
        <fullName evidence="1">Uncharacterized protein</fullName>
    </submittedName>
</protein>
<evidence type="ECO:0000313" key="2">
    <source>
        <dbReference type="Proteomes" id="UP000828048"/>
    </source>
</evidence>
<name>A0ACB7ZLA3_9ERIC</name>
<gene>
    <name evidence="1" type="ORF">Vadar_023224</name>
</gene>
<dbReference type="EMBL" id="CM037159">
    <property type="protein sequence ID" value="KAH7866647.1"/>
    <property type="molecule type" value="Genomic_DNA"/>
</dbReference>
<keyword evidence="2" id="KW-1185">Reference proteome</keyword>
<evidence type="ECO:0000313" key="1">
    <source>
        <dbReference type="EMBL" id="KAH7866647.1"/>
    </source>
</evidence>
<comment type="caution">
    <text evidence="1">The sequence shown here is derived from an EMBL/GenBank/DDBJ whole genome shotgun (WGS) entry which is preliminary data.</text>
</comment>
<sequence>MMIEVVGSMITMVLIPIMLEGSKWLPCNELILGSSARNVMAVDNGGRRTEGEETKEISKGSSGRSNWLTRLLNFGTEDAKAVFTALSVTILFWSSLAEPRSIPTASMYPTLDVGDRVLAEKLVCPWVHHHRKPLLNRNDASWNLLYAAAGEVVRIRMTTSNEAHDSSSKGILVTKPTTILVTKPMACLGRLDHDITHFNLCVLNGLLLTGNQEGILVTRAMASLGSLDHDIPDFNLFEEKNRLQYIPITSNSWELVPVLPIRKNGKQILVKWFPLPSEVVSLETKGVSQSTRTPFFPATEPEILRENGARFKLTPGKNSPWSSGIRHLRSSLQNLHHGSRLGRCLGSNPMGQTPLLEPTSSAATAGGGVEL</sequence>
<accession>A0ACB7ZLA3</accession>
<reference evidence="1 2" key="1">
    <citation type="journal article" date="2021" name="Hortic Res">
        <title>High-quality reference genome and annotation aids understanding of berry development for evergreen blueberry (Vaccinium darrowii).</title>
        <authorList>
            <person name="Yu J."/>
            <person name="Hulse-Kemp A.M."/>
            <person name="Babiker E."/>
            <person name="Staton M."/>
        </authorList>
    </citation>
    <scope>NUCLEOTIDE SEQUENCE [LARGE SCALE GENOMIC DNA]</scope>
    <source>
        <strain evidence="2">cv. NJ 8807/NJ 8810</strain>
        <tissue evidence="1">Young leaf</tissue>
    </source>
</reference>
<dbReference type="Proteomes" id="UP000828048">
    <property type="component" value="Chromosome 9"/>
</dbReference>
<organism evidence="1 2">
    <name type="scientific">Vaccinium darrowii</name>
    <dbReference type="NCBI Taxonomy" id="229202"/>
    <lineage>
        <taxon>Eukaryota</taxon>
        <taxon>Viridiplantae</taxon>
        <taxon>Streptophyta</taxon>
        <taxon>Embryophyta</taxon>
        <taxon>Tracheophyta</taxon>
        <taxon>Spermatophyta</taxon>
        <taxon>Magnoliopsida</taxon>
        <taxon>eudicotyledons</taxon>
        <taxon>Gunneridae</taxon>
        <taxon>Pentapetalae</taxon>
        <taxon>asterids</taxon>
        <taxon>Ericales</taxon>
        <taxon>Ericaceae</taxon>
        <taxon>Vaccinioideae</taxon>
        <taxon>Vaccinieae</taxon>
        <taxon>Vaccinium</taxon>
    </lineage>
</organism>